<feature type="domain" description="ABC3 transporter permease C-terminal" evidence="7">
    <location>
        <begin position="299"/>
        <end position="416"/>
    </location>
</feature>
<evidence type="ECO:0000313" key="9">
    <source>
        <dbReference type="EMBL" id="TDB65918.1"/>
    </source>
</evidence>
<keyword evidence="3 6" id="KW-0812">Transmembrane</keyword>
<keyword evidence="5 6" id="KW-0472">Membrane</keyword>
<dbReference type="PANTHER" id="PTHR30572:SF18">
    <property type="entry name" value="ABC-TYPE MACROLIDE FAMILY EXPORT SYSTEM PERMEASE COMPONENT 2"/>
    <property type="match status" value="1"/>
</dbReference>
<proteinExistence type="predicted"/>
<dbReference type="Pfam" id="PF02687">
    <property type="entry name" value="FtsX"/>
    <property type="match status" value="2"/>
</dbReference>
<feature type="transmembrane region" description="Helical" evidence="6">
    <location>
        <begin position="769"/>
        <end position="789"/>
    </location>
</feature>
<evidence type="ECO:0000256" key="1">
    <source>
        <dbReference type="ARBA" id="ARBA00004651"/>
    </source>
</evidence>
<keyword evidence="4 6" id="KW-1133">Transmembrane helix</keyword>
<dbReference type="InterPro" id="IPR003838">
    <property type="entry name" value="ABC3_permease_C"/>
</dbReference>
<dbReference type="Proteomes" id="UP000295706">
    <property type="component" value="Unassembled WGS sequence"/>
</dbReference>
<evidence type="ECO:0000259" key="7">
    <source>
        <dbReference type="Pfam" id="PF02687"/>
    </source>
</evidence>
<comment type="subcellular location">
    <subcellularLocation>
        <location evidence="1">Cell membrane</location>
        <topology evidence="1">Multi-pass membrane protein</topology>
    </subcellularLocation>
</comment>
<dbReference type="InterPro" id="IPR050250">
    <property type="entry name" value="Macrolide_Exporter_MacB"/>
</dbReference>
<feature type="domain" description="ABC3 transporter permease C-terminal" evidence="7">
    <location>
        <begin position="688"/>
        <end position="801"/>
    </location>
</feature>
<keyword evidence="2" id="KW-1003">Cell membrane</keyword>
<reference evidence="9 10" key="1">
    <citation type="submission" date="2019-02" db="EMBL/GenBank/DDBJ databases">
        <title>Arundinibacter roseus gen. nov., sp. nov., a new member of the family Cytophagaceae.</title>
        <authorList>
            <person name="Szuroczki S."/>
            <person name="Khayer B."/>
            <person name="Sproer C."/>
            <person name="Toumi M."/>
            <person name="Szabo A."/>
            <person name="Felfoldi T."/>
            <person name="Schumann P."/>
            <person name="Toth E."/>
        </authorList>
    </citation>
    <scope>NUCLEOTIDE SEQUENCE [LARGE SCALE GENOMIC DNA]</scope>
    <source>
        <strain evidence="9 10">DMA-k-7a</strain>
    </source>
</reference>
<dbReference type="InterPro" id="IPR025857">
    <property type="entry name" value="MacB_PCD"/>
</dbReference>
<feature type="transmembrane region" description="Helical" evidence="6">
    <location>
        <begin position="387"/>
        <end position="412"/>
    </location>
</feature>
<evidence type="ECO:0000313" key="10">
    <source>
        <dbReference type="Proteomes" id="UP000295706"/>
    </source>
</evidence>
<evidence type="ECO:0000256" key="6">
    <source>
        <dbReference type="SAM" id="Phobius"/>
    </source>
</evidence>
<dbReference type="Pfam" id="PF12704">
    <property type="entry name" value="MacB_PCD"/>
    <property type="match status" value="2"/>
</dbReference>
<dbReference type="OrthoDB" id="5933722at2"/>
<evidence type="ECO:0000256" key="2">
    <source>
        <dbReference type="ARBA" id="ARBA00022475"/>
    </source>
</evidence>
<comment type="caution">
    <text evidence="9">The sequence shown here is derived from an EMBL/GenBank/DDBJ whole genome shotgun (WGS) entry which is preliminary data.</text>
</comment>
<sequence length="808" mass="89153">MIKNYLKIAWRNLLRNKIFSAINTIGLSIGLATCLLIGLYVADELAYDRFHEKAGQIVRVYFKGTMNGGNILDAHVMPPTAHTLQREYPEVLQSTRLRQAGSPVVQRGNDSFKANAVAFVDSNFFQIFSFPLQKGNLTTALVRPYTAIISAEMARRHFGNTDAIGQTFRLKGDTEVFEITGVLAPLPTQTQFRFDFYLSMAGLAEARENSWMESEFFTYLVLPENYDYQKLEAKLPQVVEKYMAPQLEQAFGMSLTQFRQRGNDVALYLQPLTDVHLHSDFAYDVGTSGDIRYVYLFGAIAVFMLLIACINFMNLSTAGASKRAREVGVRKVMGSDKSALVTQFLLESILLTTLALAVAAGLVLAALPFFNDFSHKNLTLASLSSPWLLPGLLLFGLLVGILAGSYPAFFLSSFQPMHVLKGGSSSGGGARGLGLRSGLVVVQFCISFVLIVGTTVVYQQLEFIQNTKLGYEKEQVMVVQETWRLGQKEQAFRRQLMQDARVLAASVSGFLPAGPSSNNNFLIYGDDNSTQFVKTLRYDVDEQYIPTLGMQMAAGRNFSPEYGTDSSGIILNQTAATAFGWGADAVGHTITWPDNQGRKKSYQVIGVVEDFHFKSLHERISPLVMTLGQNSGQVILKVKTEDLPGLIATIDQVWKTFAVDTPLDYSFLEENFNAVYQAEQQTGRILGFFSGLTILVACLGLFGLATFTAELRTKEIGVRKVLGASVAGIVALLSFDFLKLVGLAILLASPVAWYLMHTWLSDFVYRVDLHWGVFAVAGLLSVSIALLTVSYQSIRAALMNPVKSLRSE</sequence>
<keyword evidence="10" id="KW-1185">Reference proteome</keyword>
<feature type="transmembrane region" description="Helical" evidence="6">
    <location>
        <begin position="721"/>
        <end position="749"/>
    </location>
</feature>
<evidence type="ECO:0000256" key="5">
    <source>
        <dbReference type="ARBA" id="ARBA00023136"/>
    </source>
</evidence>
<evidence type="ECO:0000256" key="4">
    <source>
        <dbReference type="ARBA" id="ARBA00022989"/>
    </source>
</evidence>
<feature type="transmembrane region" description="Helical" evidence="6">
    <location>
        <begin position="433"/>
        <end position="458"/>
    </location>
</feature>
<dbReference type="AlphaFoldDB" id="A0A4R4KDJ5"/>
<organism evidence="9 10">
    <name type="scientific">Arundinibacter roseus</name>
    <dbReference type="NCBI Taxonomy" id="2070510"/>
    <lineage>
        <taxon>Bacteria</taxon>
        <taxon>Pseudomonadati</taxon>
        <taxon>Bacteroidota</taxon>
        <taxon>Cytophagia</taxon>
        <taxon>Cytophagales</taxon>
        <taxon>Spirosomataceae</taxon>
        <taxon>Arundinibacter</taxon>
    </lineage>
</organism>
<feature type="domain" description="MacB-like periplasmic core" evidence="8">
    <location>
        <begin position="20"/>
        <end position="237"/>
    </location>
</feature>
<evidence type="ECO:0000256" key="3">
    <source>
        <dbReference type="ARBA" id="ARBA00022692"/>
    </source>
</evidence>
<accession>A0A4R4KDJ5</accession>
<dbReference type="EMBL" id="SMJU01000005">
    <property type="protein sequence ID" value="TDB65918.1"/>
    <property type="molecule type" value="Genomic_DNA"/>
</dbReference>
<dbReference type="GO" id="GO:0022857">
    <property type="term" value="F:transmembrane transporter activity"/>
    <property type="evidence" value="ECO:0007669"/>
    <property type="project" value="TreeGrafter"/>
</dbReference>
<feature type="transmembrane region" description="Helical" evidence="6">
    <location>
        <begin position="21"/>
        <end position="42"/>
    </location>
</feature>
<dbReference type="PANTHER" id="PTHR30572">
    <property type="entry name" value="MEMBRANE COMPONENT OF TRANSPORTER-RELATED"/>
    <property type="match status" value="1"/>
</dbReference>
<evidence type="ECO:0000259" key="8">
    <source>
        <dbReference type="Pfam" id="PF12704"/>
    </source>
</evidence>
<feature type="domain" description="MacB-like periplasmic core" evidence="8">
    <location>
        <begin position="445"/>
        <end position="612"/>
    </location>
</feature>
<dbReference type="RefSeq" id="WP_132116767.1">
    <property type="nucleotide sequence ID" value="NZ_SMJU01000005.1"/>
</dbReference>
<protein>
    <submittedName>
        <fullName evidence="9">FtsX-like permease family protein</fullName>
    </submittedName>
</protein>
<feature type="transmembrane region" description="Helical" evidence="6">
    <location>
        <begin position="685"/>
        <end position="709"/>
    </location>
</feature>
<feature type="transmembrane region" description="Helical" evidence="6">
    <location>
        <begin position="293"/>
        <end position="315"/>
    </location>
</feature>
<gene>
    <name evidence="9" type="ORF">EZE20_09120</name>
</gene>
<name>A0A4R4KDJ5_9BACT</name>
<dbReference type="GO" id="GO:0005886">
    <property type="term" value="C:plasma membrane"/>
    <property type="evidence" value="ECO:0007669"/>
    <property type="project" value="UniProtKB-SubCell"/>
</dbReference>
<feature type="transmembrane region" description="Helical" evidence="6">
    <location>
        <begin position="340"/>
        <end position="367"/>
    </location>
</feature>